<evidence type="ECO:0000313" key="2">
    <source>
        <dbReference type="Proteomes" id="UP000030949"/>
    </source>
</evidence>
<gene>
    <name evidence="1" type="ORF">JZ00_12705</name>
</gene>
<organism evidence="1 2">
    <name type="scientific">Pseudomonas frederiksbergensis</name>
    <dbReference type="NCBI Taxonomy" id="104087"/>
    <lineage>
        <taxon>Bacteria</taxon>
        <taxon>Pseudomonadati</taxon>
        <taxon>Pseudomonadota</taxon>
        <taxon>Gammaproteobacteria</taxon>
        <taxon>Pseudomonadales</taxon>
        <taxon>Pseudomonadaceae</taxon>
        <taxon>Pseudomonas</taxon>
    </lineage>
</organism>
<comment type="caution">
    <text evidence="1">The sequence shown here is derived from an EMBL/GenBank/DDBJ whole genome shotgun (WGS) entry which is preliminary data.</text>
</comment>
<dbReference type="AlphaFoldDB" id="A0A0B1Z0P3"/>
<dbReference type="RefSeq" id="WP_039591626.1">
    <property type="nucleotide sequence ID" value="NZ_CP142104.1"/>
</dbReference>
<dbReference type="EMBL" id="JQGJ01000006">
    <property type="protein sequence ID" value="KHK64619.1"/>
    <property type="molecule type" value="Genomic_DNA"/>
</dbReference>
<name>A0A0B1Z0P3_9PSED</name>
<dbReference type="OrthoDB" id="6835097at2"/>
<protein>
    <submittedName>
        <fullName evidence="1">Uncharacterized protein</fullName>
    </submittedName>
</protein>
<proteinExistence type="predicted"/>
<accession>A0A0B1Z0P3</accession>
<evidence type="ECO:0000313" key="1">
    <source>
        <dbReference type="EMBL" id="KHK64619.1"/>
    </source>
</evidence>
<dbReference type="Proteomes" id="UP000030949">
    <property type="component" value="Unassembled WGS sequence"/>
</dbReference>
<sequence>MYAPLFASYSQRLAALKKTRVDFAVQVLLGEALEELETSPYHLYLNARDTIAGTEVVSSVTLFDEALACVQRQVGPTYTQGTHQIFSKRYSFAPEDRIKGLDVIGFEKIVMDIVSSLTEEPSIDLSRPALRSLAVEDLESILKSHLPGVGLNETYVTGFGSDDLGGRIITSSRKLVDYLLAHFDDDDIPFHAKGGHQAVYTQAFSEEATHIHPQLTIAHLNDLLIRIVPDLLS</sequence>
<reference evidence="2" key="1">
    <citation type="submission" date="2015-03" db="EMBL/GenBank/DDBJ databases">
        <title>Pseudomonas frederiksbergensis hydrocarbon degrader.</title>
        <authorList>
            <person name="Brown L.M."/>
            <person name="Ruiz O.N."/>
            <person name="Mueller S."/>
            <person name="Gunasekera T.S."/>
        </authorList>
    </citation>
    <scope>NUCLEOTIDE SEQUENCE [LARGE SCALE GENOMIC DNA]</scope>
    <source>
        <strain evidence="2">SI8</strain>
    </source>
</reference>